<dbReference type="Pfam" id="PF07568">
    <property type="entry name" value="HisKA_2"/>
    <property type="match status" value="1"/>
</dbReference>
<evidence type="ECO:0000259" key="13">
    <source>
        <dbReference type="PROSITE" id="PS50109"/>
    </source>
</evidence>
<evidence type="ECO:0000256" key="5">
    <source>
        <dbReference type="ARBA" id="ARBA00022679"/>
    </source>
</evidence>
<proteinExistence type="predicted"/>
<organism evidence="14 15">
    <name type="scientific">Niveispirillum cyanobacteriorum</name>
    <dbReference type="NCBI Taxonomy" id="1612173"/>
    <lineage>
        <taxon>Bacteria</taxon>
        <taxon>Pseudomonadati</taxon>
        <taxon>Pseudomonadota</taxon>
        <taxon>Alphaproteobacteria</taxon>
        <taxon>Rhodospirillales</taxon>
        <taxon>Azospirillaceae</taxon>
        <taxon>Niveispirillum</taxon>
    </lineage>
</organism>
<protein>
    <recommendedName>
        <fullName evidence="3">histidine kinase</fullName>
        <ecNumber evidence="3">2.7.13.3</ecNumber>
    </recommendedName>
</protein>
<keyword evidence="4" id="KW-0597">Phosphoprotein</keyword>
<reference evidence="14 15" key="1">
    <citation type="submission" date="2017-12" db="EMBL/GenBank/DDBJ databases">
        <title>Genomes of bacteria within cyanobacterial aggregates.</title>
        <authorList>
            <person name="Cai H."/>
        </authorList>
    </citation>
    <scope>NUCLEOTIDE SEQUENCE [LARGE SCALE GENOMIC DNA]</scope>
    <source>
        <strain evidence="14 15">TH16</strain>
    </source>
</reference>
<evidence type="ECO:0000256" key="1">
    <source>
        <dbReference type="ARBA" id="ARBA00000085"/>
    </source>
</evidence>
<keyword evidence="11" id="KW-0902">Two-component regulatory system</keyword>
<dbReference type="KEGG" id="ncb:C0V82_12145"/>
<sequence>MALLLAIETGRRSPLFAYGFALLAFGLALVVRWTAEAALPPGFPFLTFFPAVILTTFFAGLWPGILVAVLSALAAWYFFIPPDGFGLDGPGALALGFFVLIVAIDIAIIHVMNIALARVRQERARAKKAEQEASELAAHRAVLFAELQHRVSNNIQIVSALLALQKADVTDEKARRALTDAATRLATIGKIQRRLHDPENSHGNFASFLSELVEDVARAGAPAGIEVAVEATPLPLPSEKIIPAALVVAELVSNSLEHAFVDRQQGLIRVAARLAEGNRVELSVTDNGRGLPPGFDAATVHSLGLRLVRLLTQQLGGDFRMTDTGTGAEARLLFSV</sequence>
<dbReference type="PANTHER" id="PTHR41523">
    <property type="entry name" value="TWO-COMPONENT SYSTEM SENSOR PROTEIN"/>
    <property type="match status" value="1"/>
</dbReference>
<keyword evidence="8 14" id="KW-0418">Kinase</keyword>
<dbReference type="EC" id="2.7.13.3" evidence="3"/>
<dbReference type="PROSITE" id="PS50109">
    <property type="entry name" value="HIS_KIN"/>
    <property type="match status" value="1"/>
</dbReference>
<dbReference type="GO" id="GO:0016020">
    <property type="term" value="C:membrane"/>
    <property type="evidence" value="ECO:0007669"/>
    <property type="project" value="UniProtKB-SubCell"/>
</dbReference>
<comment type="catalytic activity">
    <reaction evidence="1">
        <text>ATP + protein L-histidine = ADP + protein N-phospho-L-histidine.</text>
        <dbReference type="EC" id="2.7.13.3"/>
    </reaction>
</comment>
<dbReference type="Pfam" id="PF13493">
    <property type="entry name" value="DUF4118"/>
    <property type="match status" value="1"/>
</dbReference>
<feature type="domain" description="Histidine kinase" evidence="13">
    <location>
        <begin position="146"/>
        <end position="336"/>
    </location>
</feature>
<keyword evidence="15" id="KW-1185">Reference proteome</keyword>
<evidence type="ECO:0000256" key="12">
    <source>
        <dbReference type="ARBA" id="ARBA00023136"/>
    </source>
</evidence>
<dbReference type="EMBL" id="CP025611">
    <property type="protein sequence ID" value="AUN30906.1"/>
    <property type="molecule type" value="Genomic_DNA"/>
</dbReference>
<dbReference type="Gene3D" id="1.20.120.620">
    <property type="entry name" value="Backbone structure of the membrane domain of e. Coli histidine kinase receptor kdpd"/>
    <property type="match status" value="1"/>
</dbReference>
<evidence type="ECO:0000256" key="10">
    <source>
        <dbReference type="ARBA" id="ARBA00022989"/>
    </source>
</evidence>
<dbReference type="InterPro" id="IPR005467">
    <property type="entry name" value="His_kinase_dom"/>
</dbReference>
<keyword evidence="12" id="KW-0472">Membrane</keyword>
<dbReference type="Pfam" id="PF02518">
    <property type="entry name" value="HATPase_c"/>
    <property type="match status" value="1"/>
</dbReference>
<keyword evidence="7" id="KW-0547">Nucleotide-binding</keyword>
<dbReference type="OrthoDB" id="7991996at2"/>
<dbReference type="Proteomes" id="UP000234752">
    <property type="component" value="Chromosome eg_1"/>
</dbReference>
<keyword evidence="9" id="KW-0067">ATP-binding</keyword>
<dbReference type="InterPro" id="IPR038318">
    <property type="entry name" value="KdpD_sf"/>
</dbReference>
<keyword evidence="10" id="KW-1133">Transmembrane helix</keyword>
<comment type="subcellular location">
    <subcellularLocation>
        <location evidence="2">Membrane</location>
        <topology evidence="2">Multi-pass membrane protein</topology>
    </subcellularLocation>
</comment>
<evidence type="ECO:0000313" key="14">
    <source>
        <dbReference type="EMBL" id="AUN30906.1"/>
    </source>
</evidence>
<dbReference type="GO" id="GO:0005524">
    <property type="term" value="F:ATP binding"/>
    <property type="evidence" value="ECO:0007669"/>
    <property type="project" value="UniProtKB-KW"/>
</dbReference>
<evidence type="ECO:0000256" key="7">
    <source>
        <dbReference type="ARBA" id="ARBA00022741"/>
    </source>
</evidence>
<dbReference type="InterPro" id="IPR025201">
    <property type="entry name" value="KdpD_TM"/>
</dbReference>
<dbReference type="AlphaFoldDB" id="A0A2K9NEE3"/>
<dbReference type="InterPro" id="IPR036890">
    <property type="entry name" value="HATPase_C_sf"/>
</dbReference>
<evidence type="ECO:0000256" key="6">
    <source>
        <dbReference type="ARBA" id="ARBA00022692"/>
    </source>
</evidence>
<evidence type="ECO:0000256" key="3">
    <source>
        <dbReference type="ARBA" id="ARBA00012438"/>
    </source>
</evidence>
<evidence type="ECO:0000256" key="11">
    <source>
        <dbReference type="ARBA" id="ARBA00023012"/>
    </source>
</evidence>
<gene>
    <name evidence="14" type="ORF">C0V82_12145</name>
</gene>
<dbReference type="RefSeq" id="WP_102112573.1">
    <property type="nucleotide sequence ID" value="NZ_BMGN01000008.1"/>
</dbReference>
<dbReference type="Gene3D" id="3.30.565.10">
    <property type="entry name" value="Histidine kinase-like ATPase, C-terminal domain"/>
    <property type="match status" value="1"/>
</dbReference>
<evidence type="ECO:0000256" key="4">
    <source>
        <dbReference type="ARBA" id="ARBA00022553"/>
    </source>
</evidence>
<accession>A0A2K9NEE3</accession>
<evidence type="ECO:0000256" key="8">
    <source>
        <dbReference type="ARBA" id="ARBA00022777"/>
    </source>
</evidence>
<dbReference type="SMART" id="SM00387">
    <property type="entry name" value="HATPase_c"/>
    <property type="match status" value="1"/>
</dbReference>
<evidence type="ECO:0000313" key="15">
    <source>
        <dbReference type="Proteomes" id="UP000234752"/>
    </source>
</evidence>
<dbReference type="GO" id="GO:0000160">
    <property type="term" value="P:phosphorelay signal transduction system"/>
    <property type="evidence" value="ECO:0007669"/>
    <property type="project" value="UniProtKB-KW"/>
</dbReference>
<keyword evidence="6" id="KW-0812">Transmembrane</keyword>
<dbReference type="SUPFAM" id="SSF55874">
    <property type="entry name" value="ATPase domain of HSP90 chaperone/DNA topoisomerase II/histidine kinase"/>
    <property type="match status" value="1"/>
</dbReference>
<evidence type="ECO:0000256" key="9">
    <source>
        <dbReference type="ARBA" id="ARBA00022840"/>
    </source>
</evidence>
<dbReference type="InterPro" id="IPR011495">
    <property type="entry name" value="Sig_transdc_His_kin_sub2_dim/P"/>
</dbReference>
<evidence type="ECO:0000256" key="2">
    <source>
        <dbReference type="ARBA" id="ARBA00004141"/>
    </source>
</evidence>
<dbReference type="PANTHER" id="PTHR41523:SF8">
    <property type="entry name" value="ETHYLENE RESPONSE SENSOR PROTEIN"/>
    <property type="match status" value="1"/>
</dbReference>
<keyword evidence="5" id="KW-0808">Transferase</keyword>
<dbReference type="GO" id="GO:0004673">
    <property type="term" value="F:protein histidine kinase activity"/>
    <property type="evidence" value="ECO:0007669"/>
    <property type="project" value="UniProtKB-EC"/>
</dbReference>
<name>A0A2K9NEE3_9PROT</name>
<dbReference type="InterPro" id="IPR003594">
    <property type="entry name" value="HATPase_dom"/>
</dbReference>